<evidence type="ECO:0000259" key="1">
    <source>
        <dbReference type="Pfam" id="PF24390"/>
    </source>
</evidence>
<name>A0A939DNN3_9ALTE</name>
<keyword evidence="3" id="KW-1185">Reference proteome</keyword>
<dbReference type="Pfam" id="PF24390">
    <property type="entry name" value="PRTase-CE"/>
    <property type="match status" value="1"/>
</dbReference>
<evidence type="ECO:0000313" key="2">
    <source>
        <dbReference type="EMBL" id="MBN7825101.1"/>
    </source>
</evidence>
<organism evidence="2 3">
    <name type="scientific">Bowmanella dokdonensis</name>
    <dbReference type="NCBI Taxonomy" id="751969"/>
    <lineage>
        <taxon>Bacteria</taxon>
        <taxon>Pseudomonadati</taxon>
        <taxon>Pseudomonadota</taxon>
        <taxon>Gammaproteobacteria</taxon>
        <taxon>Alteromonadales</taxon>
        <taxon>Alteromonadaceae</taxon>
        <taxon>Bowmanella</taxon>
    </lineage>
</organism>
<comment type="caution">
    <text evidence="2">The sequence shown here is derived from an EMBL/GenBank/DDBJ whole genome shotgun (WGS) entry which is preliminary data.</text>
</comment>
<dbReference type="RefSeq" id="WP_206573203.1">
    <property type="nucleotide sequence ID" value="NZ_JAFKCV010000003.1"/>
</dbReference>
<dbReference type="AlphaFoldDB" id="A0A939DNN3"/>
<feature type="domain" description="PRTase-CE" evidence="1">
    <location>
        <begin position="36"/>
        <end position="302"/>
    </location>
</feature>
<sequence>MFEAPHNWDIYYDDVVSKCESYISFGYWEDIELYQLRSWLSNFETDEEKYFSACILDALVYRSRSMVKSSFKNIASSIVPKFLKKNSIPYDSNIDDWLTRLKEGKKVPIRFVSVENVDNKAGKSGSVIIRDLIETLDLAKHVTQIPENVPKFPDEVKAIILVDDFAGTGSQFVDFFKKNIDPYNIRVPILYTPLAAHQDAINYIEQQLPQVEVVPVELLSQDDSFFSPINGYFRGDNKNNVTDAKAFYLEMCERTPLKGKEFLLGKGELCLTFAFHLSTPNNNLKVIYHDSEENGWSRLLYRRK</sequence>
<accession>A0A939DNN3</accession>
<gene>
    <name evidence="2" type="ORF">J0A66_07685</name>
</gene>
<dbReference type="EMBL" id="JAFKCV010000003">
    <property type="protein sequence ID" value="MBN7825101.1"/>
    <property type="molecule type" value="Genomic_DNA"/>
</dbReference>
<protein>
    <recommendedName>
        <fullName evidence="1">PRTase-CE domain-containing protein</fullName>
    </recommendedName>
</protein>
<dbReference type="InterPro" id="IPR056920">
    <property type="entry name" value="PRTase-CE"/>
</dbReference>
<proteinExistence type="predicted"/>
<evidence type="ECO:0000313" key="3">
    <source>
        <dbReference type="Proteomes" id="UP000664654"/>
    </source>
</evidence>
<reference evidence="2" key="1">
    <citation type="submission" date="2021-03" db="EMBL/GenBank/DDBJ databases">
        <title>novel species isolated from a fishpond in China.</title>
        <authorList>
            <person name="Lu H."/>
            <person name="Cai Z."/>
        </authorList>
    </citation>
    <scope>NUCLEOTIDE SEQUENCE</scope>
    <source>
        <strain evidence="2">JCM 30855</strain>
    </source>
</reference>
<dbReference type="Proteomes" id="UP000664654">
    <property type="component" value="Unassembled WGS sequence"/>
</dbReference>